<name>A0ABY9D7H2_VITVI</name>
<gene>
    <name evidence="2" type="ORF">VitviT2T_021426</name>
</gene>
<dbReference type="PANTHER" id="PTHR33463">
    <property type="entry name" value="NB-ARC DOMAIN-CONTAINING PROTEIN-RELATED"/>
    <property type="match status" value="1"/>
</dbReference>
<evidence type="ECO:0008006" key="4">
    <source>
        <dbReference type="Google" id="ProtNLM"/>
    </source>
</evidence>
<evidence type="ECO:0000313" key="3">
    <source>
        <dbReference type="Proteomes" id="UP001227230"/>
    </source>
</evidence>
<dbReference type="Pfam" id="PF13855">
    <property type="entry name" value="LRR_8"/>
    <property type="match status" value="1"/>
</dbReference>
<dbReference type="InterPro" id="IPR050905">
    <property type="entry name" value="Plant_NBS-LRR"/>
</dbReference>
<organism evidence="2 3">
    <name type="scientific">Vitis vinifera</name>
    <name type="common">Grape</name>
    <dbReference type="NCBI Taxonomy" id="29760"/>
    <lineage>
        <taxon>Eukaryota</taxon>
        <taxon>Viridiplantae</taxon>
        <taxon>Streptophyta</taxon>
        <taxon>Embryophyta</taxon>
        <taxon>Tracheophyta</taxon>
        <taxon>Spermatophyta</taxon>
        <taxon>Magnoliopsida</taxon>
        <taxon>eudicotyledons</taxon>
        <taxon>Gunneridae</taxon>
        <taxon>Pentapetalae</taxon>
        <taxon>rosids</taxon>
        <taxon>Vitales</taxon>
        <taxon>Vitaceae</taxon>
        <taxon>Viteae</taxon>
        <taxon>Vitis</taxon>
    </lineage>
</organism>
<reference evidence="2 3" key="1">
    <citation type="journal article" date="2023" name="Hortic Res">
        <title>The complete reference genome for grapevine (Vitis vinifera L.) genetics and breeding.</title>
        <authorList>
            <person name="Shi X."/>
            <person name="Cao S."/>
            <person name="Wang X."/>
            <person name="Huang S."/>
            <person name="Wang Y."/>
            <person name="Liu Z."/>
            <person name="Liu W."/>
            <person name="Leng X."/>
            <person name="Peng Y."/>
            <person name="Wang N."/>
            <person name="Wang Y."/>
            <person name="Ma Z."/>
            <person name="Xu X."/>
            <person name="Zhang F."/>
            <person name="Xue H."/>
            <person name="Zhong H."/>
            <person name="Wang Y."/>
            <person name="Zhang K."/>
            <person name="Velt A."/>
            <person name="Avia K."/>
            <person name="Holtgrawe D."/>
            <person name="Grimplet J."/>
            <person name="Matus J.T."/>
            <person name="Ware D."/>
            <person name="Wu X."/>
            <person name="Wang H."/>
            <person name="Liu C."/>
            <person name="Fang Y."/>
            <person name="Rustenholz C."/>
            <person name="Cheng Z."/>
            <person name="Xiao H."/>
            <person name="Zhou Y."/>
        </authorList>
    </citation>
    <scope>NUCLEOTIDE SEQUENCE [LARGE SCALE GENOMIC DNA]</scope>
    <source>
        <strain evidence="3">cv. Pinot noir / PN40024</strain>
        <tissue evidence="2">Leaf</tissue>
    </source>
</reference>
<sequence length="150" mass="17347">MHDVVRDVAIAIVSKVHHIFSLREDELAEWPKMDELQTCTKISLAYNDICELPIGLVCPELELFLFYHTIDYHLKIPETFFEGMKKLKVLDLSNMHFTSLPSSLHCLTNIRTLSLNWCKLGDITIIVELKKLEFLSFMGSNIEKLPREIA</sequence>
<keyword evidence="1" id="KW-0611">Plant defense</keyword>
<dbReference type="PANTHER" id="PTHR33463:SF198">
    <property type="entry name" value="RPP4C3"/>
    <property type="match status" value="1"/>
</dbReference>
<keyword evidence="3" id="KW-1185">Reference proteome</keyword>
<evidence type="ECO:0000256" key="1">
    <source>
        <dbReference type="ARBA" id="ARBA00022821"/>
    </source>
</evidence>
<dbReference type="Proteomes" id="UP001227230">
    <property type="component" value="Chromosome 14"/>
</dbReference>
<dbReference type="SUPFAM" id="SSF52058">
    <property type="entry name" value="L domain-like"/>
    <property type="match status" value="1"/>
</dbReference>
<accession>A0ABY9D7H2</accession>
<proteinExistence type="predicted"/>
<dbReference type="Gene3D" id="3.80.10.10">
    <property type="entry name" value="Ribonuclease Inhibitor"/>
    <property type="match status" value="1"/>
</dbReference>
<dbReference type="EMBL" id="CP126661">
    <property type="protein sequence ID" value="WKA03309.1"/>
    <property type="molecule type" value="Genomic_DNA"/>
</dbReference>
<dbReference type="InterPro" id="IPR032675">
    <property type="entry name" value="LRR_dom_sf"/>
</dbReference>
<protein>
    <recommendedName>
        <fullName evidence="4">Disease resistance protein</fullName>
    </recommendedName>
</protein>
<evidence type="ECO:0000313" key="2">
    <source>
        <dbReference type="EMBL" id="WKA03309.1"/>
    </source>
</evidence>
<dbReference type="InterPro" id="IPR001611">
    <property type="entry name" value="Leu-rich_rpt"/>
</dbReference>